<dbReference type="EMBL" id="GL379938">
    <property type="protein sequence ID" value="EGT36784.1"/>
    <property type="molecule type" value="Genomic_DNA"/>
</dbReference>
<accession>G0NSH4</accession>
<dbReference type="AlphaFoldDB" id="G0NSH4"/>
<dbReference type="Pfam" id="PF05884">
    <property type="entry name" value="ZYG-11_interact"/>
    <property type="match status" value="1"/>
</dbReference>
<keyword evidence="3" id="KW-0472">Membrane</keyword>
<evidence type="ECO:0000256" key="1">
    <source>
        <dbReference type="SAM" id="Coils"/>
    </source>
</evidence>
<dbReference type="Proteomes" id="UP000008068">
    <property type="component" value="Unassembled WGS sequence"/>
</dbReference>
<feature type="compositionally biased region" description="Gly residues" evidence="2">
    <location>
        <begin position="35"/>
        <end position="56"/>
    </location>
</feature>
<dbReference type="InParanoid" id="G0NSH4"/>
<dbReference type="PANTHER" id="PTHR31176">
    <property type="entry name" value="MFS DOMAIN-CONTAINING PROTEIN-RELATED"/>
    <property type="match status" value="1"/>
</dbReference>
<dbReference type="HOGENOM" id="CLU_863911_0_0_1"/>
<gene>
    <name evidence="4" type="ORF">CAEBREN_24937</name>
</gene>
<dbReference type="PIRSF" id="PIRSF016383">
    <property type="entry name" value="DUF856_CAE_spp"/>
    <property type="match status" value="1"/>
</dbReference>
<feature type="transmembrane region" description="Helical" evidence="3">
    <location>
        <begin position="161"/>
        <end position="184"/>
    </location>
</feature>
<reference evidence="5" key="1">
    <citation type="submission" date="2011-07" db="EMBL/GenBank/DDBJ databases">
        <authorList>
            <consortium name="Caenorhabditis brenneri Sequencing and Analysis Consortium"/>
            <person name="Wilson R.K."/>
        </authorList>
    </citation>
    <scope>NUCLEOTIDE SEQUENCE [LARGE SCALE GENOMIC DNA]</scope>
    <source>
        <strain evidence="5">PB2801</strain>
    </source>
</reference>
<keyword evidence="3" id="KW-1133">Transmembrane helix</keyword>
<sequence length="333" mass="33809">MAEAGQQPPMEGAGVTAPEAAPPPQEGGAPTPQEGGAGAPGAGGASQMGGLAPGGGQEDASIAFVTKTYANYVQDIQQAAEGLRQRAATLQQEGPAQLQQLQSQIQPQTQELIQALQETQSPIGLPTSSVVEIFGWSSILLLGAGIASIIGGYVLSPIFGIFIGRAGAAILATLALPGLAAYQLNAEDGSTAGTRFQLLMLALVQGVLMGHSISYTYLSGQPLGFITPLVIAFAYPLVAGQVGTAHVPLLGGAVGAAFGVQLAVGLVSGSLSFSYFLLSALYSGASGALLQIAFKNLNAPSRIHMYQILLVASFLFSKALVYGLFGSAEPPKA</sequence>
<feature type="transmembrane region" description="Helical" evidence="3">
    <location>
        <begin position="223"/>
        <end position="240"/>
    </location>
</feature>
<dbReference type="STRING" id="135651.G0NSH4"/>
<feature type="transmembrane region" description="Helical" evidence="3">
    <location>
        <begin position="306"/>
        <end position="325"/>
    </location>
</feature>
<dbReference type="OrthoDB" id="5857697at2759"/>
<keyword evidence="1" id="KW-0175">Coiled coil</keyword>
<dbReference type="OMA" id="SWMAVML"/>
<keyword evidence="5" id="KW-1185">Reference proteome</keyword>
<dbReference type="InterPro" id="IPR008574">
    <property type="entry name" value="Nematodes_ZYG-11_interact"/>
</dbReference>
<feature type="region of interest" description="Disordered" evidence="2">
    <location>
        <begin position="1"/>
        <end position="56"/>
    </location>
</feature>
<evidence type="ECO:0000313" key="4">
    <source>
        <dbReference type="EMBL" id="EGT36784.1"/>
    </source>
</evidence>
<evidence type="ECO:0000256" key="3">
    <source>
        <dbReference type="SAM" id="Phobius"/>
    </source>
</evidence>
<evidence type="ECO:0000256" key="2">
    <source>
        <dbReference type="SAM" id="MobiDB-lite"/>
    </source>
</evidence>
<proteinExistence type="predicted"/>
<dbReference type="eggNOG" id="ENOG502SFCY">
    <property type="taxonomic scope" value="Eukaryota"/>
</dbReference>
<feature type="transmembrane region" description="Helical" evidence="3">
    <location>
        <begin position="196"/>
        <end position="217"/>
    </location>
</feature>
<organism evidence="5">
    <name type="scientific">Caenorhabditis brenneri</name>
    <name type="common">Nematode worm</name>
    <dbReference type="NCBI Taxonomy" id="135651"/>
    <lineage>
        <taxon>Eukaryota</taxon>
        <taxon>Metazoa</taxon>
        <taxon>Ecdysozoa</taxon>
        <taxon>Nematoda</taxon>
        <taxon>Chromadorea</taxon>
        <taxon>Rhabditida</taxon>
        <taxon>Rhabditina</taxon>
        <taxon>Rhabditomorpha</taxon>
        <taxon>Rhabditoidea</taxon>
        <taxon>Rhabditidae</taxon>
        <taxon>Peloderinae</taxon>
        <taxon>Caenorhabditis</taxon>
    </lineage>
</organism>
<name>G0NSH4_CAEBE</name>
<feature type="coiled-coil region" evidence="1">
    <location>
        <begin position="73"/>
        <end position="118"/>
    </location>
</feature>
<evidence type="ECO:0000313" key="5">
    <source>
        <dbReference type="Proteomes" id="UP000008068"/>
    </source>
</evidence>
<protein>
    <submittedName>
        <fullName evidence="4">Uncharacterized protein</fullName>
    </submittedName>
</protein>
<dbReference type="PANTHER" id="PTHR31176:SF1">
    <property type="entry name" value="MFS DOMAIN-CONTAINING PROTEIN-RELATED"/>
    <property type="match status" value="1"/>
</dbReference>
<feature type="transmembrane region" description="Helical" evidence="3">
    <location>
        <begin position="133"/>
        <end position="155"/>
    </location>
</feature>
<keyword evidence="3" id="KW-0812">Transmembrane</keyword>